<dbReference type="RefSeq" id="WP_199238476.1">
    <property type="nucleotide sequence ID" value="NZ_SLWN01000011.1"/>
</dbReference>
<evidence type="ECO:0000256" key="1">
    <source>
        <dbReference type="SAM" id="MobiDB-lite"/>
    </source>
</evidence>
<organism evidence="2 3">
    <name type="scientific">Kribbella steppae</name>
    <dbReference type="NCBI Taxonomy" id="2512223"/>
    <lineage>
        <taxon>Bacteria</taxon>
        <taxon>Bacillati</taxon>
        <taxon>Actinomycetota</taxon>
        <taxon>Actinomycetes</taxon>
        <taxon>Propionibacteriales</taxon>
        <taxon>Kribbellaceae</taxon>
        <taxon>Kribbella</taxon>
    </lineage>
</organism>
<feature type="compositionally biased region" description="Low complexity" evidence="1">
    <location>
        <begin position="78"/>
        <end position="119"/>
    </location>
</feature>
<evidence type="ECO:0008006" key="4">
    <source>
        <dbReference type="Google" id="ProtNLM"/>
    </source>
</evidence>
<dbReference type="SUPFAM" id="SSF51126">
    <property type="entry name" value="Pectin lyase-like"/>
    <property type="match status" value="1"/>
</dbReference>
<dbReference type="InterPro" id="IPR012334">
    <property type="entry name" value="Pectin_lyas_fold"/>
</dbReference>
<feature type="region of interest" description="Disordered" evidence="1">
    <location>
        <begin position="62"/>
        <end position="126"/>
    </location>
</feature>
<feature type="compositionally biased region" description="Polar residues" evidence="1">
    <location>
        <begin position="62"/>
        <end position="71"/>
    </location>
</feature>
<protein>
    <recommendedName>
        <fullName evidence="4">Parallel beta helix pectate lyase-like protein</fullName>
    </recommendedName>
</protein>
<dbReference type="InterPro" id="IPR011050">
    <property type="entry name" value="Pectin_lyase_fold/virulence"/>
</dbReference>
<dbReference type="EMBL" id="SLWN01000011">
    <property type="protein sequence ID" value="TCO21371.1"/>
    <property type="molecule type" value="Genomic_DNA"/>
</dbReference>
<reference evidence="2 3" key="1">
    <citation type="journal article" date="2015" name="Stand. Genomic Sci.">
        <title>Genomic Encyclopedia of Bacterial and Archaeal Type Strains, Phase III: the genomes of soil and plant-associated and newly described type strains.</title>
        <authorList>
            <person name="Whitman W.B."/>
            <person name="Woyke T."/>
            <person name="Klenk H.P."/>
            <person name="Zhou Y."/>
            <person name="Lilburn T.G."/>
            <person name="Beck B.J."/>
            <person name="De Vos P."/>
            <person name="Vandamme P."/>
            <person name="Eisen J.A."/>
            <person name="Garrity G."/>
            <person name="Hugenholtz P."/>
            <person name="Kyrpides N.C."/>
        </authorList>
    </citation>
    <scope>NUCLEOTIDE SEQUENCE [LARGE SCALE GENOMIC DNA]</scope>
    <source>
        <strain evidence="2 3">VKM Ac-2572</strain>
    </source>
</reference>
<sequence length="163" mass="16656">MSRRLVPILILGTAPEQQGENGAPDDQPDRSRNNRIHHNTIATAGNECVDVKENSTANIVEYNDCSQQKDPSSGGLDARGAATPSATTRSTTTPAPASGSVATPRPTASTTTCTATPLTGNDAGGIKFMRTPQGQICGNTMSGNTGGNSVGTYGADFDPTGSC</sequence>
<feature type="region of interest" description="Disordered" evidence="1">
    <location>
        <begin position="1"/>
        <end position="33"/>
    </location>
</feature>
<accession>A0A4R2H9C5</accession>
<evidence type="ECO:0000313" key="3">
    <source>
        <dbReference type="Proteomes" id="UP000294508"/>
    </source>
</evidence>
<name>A0A4R2H9C5_9ACTN</name>
<keyword evidence="3" id="KW-1185">Reference proteome</keyword>
<comment type="caution">
    <text evidence="2">The sequence shown here is derived from an EMBL/GenBank/DDBJ whole genome shotgun (WGS) entry which is preliminary data.</text>
</comment>
<dbReference type="AlphaFoldDB" id="A0A4R2H9C5"/>
<evidence type="ECO:0000313" key="2">
    <source>
        <dbReference type="EMBL" id="TCO21371.1"/>
    </source>
</evidence>
<dbReference type="Gene3D" id="2.160.20.10">
    <property type="entry name" value="Single-stranded right-handed beta-helix, Pectin lyase-like"/>
    <property type="match status" value="1"/>
</dbReference>
<proteinExistence type="predicted"/>
<gene>
    <name evidence="2" type="ORF">EV652_111282</name>
</gene>
<dbReference type="Proteomes" id="UP000294508">
    <property type="component" value="Unassembled WGS sequence"/>
</dbReference>